<dbReference type="PATRIC" id="fig|404937.3.peg.2479"/>
<name>A0A0D0QVS6_9BACL</name>
<comment type="caution">
    <text evidence="1">The sequence shown here is derived from an EMBL/GenBank/DDBJ whole genome shotgun (WGS) entry which is preliminary data.</text>
</comment>
<keyword evidence="2" id="KW-1185">Reference proteome</keyword>
<dbReference type="AlphaFoldDB" id="A0A0D0QVS6"/>
<proteinExistence type="predicted"/>
<dbReference type="Proteomes" id="UP000032102">
    <property type="component" value="Unassembled WGS sequence"/>
</dbReference>
<evidence type="ECO:0000313" key="1">
    <source>
        <dbReference type="EMBL" id="KIQ93589.1"/>
    </source>
</evidence>
<dbReference type="EMBL" id="JXTH01000054">
    <property type="protein sequence ID" value="KIQ93589.1"/>
    <property type="molecule type" value="Genomic_DNA"/>
</dbReference>
<gene>
    <name evidence="1" type="ORF">LH47_02319</name>
</gene>
<protein>
    <submittedName>
        <fullName evidence="1">Uncharacterized protein</fullName>
    </submittedName>
</protein>
<organism evidence="1 2">
    <name type="scientific">Anoxybacillus thermarum</name>
    <dbReference type="NCBI Taxonomy" id="404937"/>
    <lineage>
        <taxon>Bacteria</taxon>
        <taxon>Bacillati</taxon>
        <taxon>Bacillota</taxon>
        <taxon>Bacilli</taxon>
        <taxon>Bacillales</taxon>
        <taxon>Anoxybacillaceae</taxon>
        <taxon>Anoxybacillus</taxon>
    </lineage>
</organism>
<sequence>MNNFFLQNSCSINLNFLIYIHNLYENYHKSHKTSKFPWLPLKETALLDYNEMNMKARNLWTAIFDSYDMNDRVDLEWWINNKFHYYDLFKIDHAGMKLYEDIKKSFESWYWGIGKHMCDIFSHDLVENYYKELVVMTEKKDLQLKNTTFYLQVVYNAPPVSWKNKNEKMIIISPETKRPTVDELYDALFN</sequence>
<evidence type="ECO:0000313" key="2">
    <source>
        <dbReference type="Proteomes" id="UP000032102"/>
    </source>
</evidence>
<accession>A0A0D0QVS6</accession>
<reference evidence="1 2" key="1">
    <citation type="submission" date="2015-01" db="EMBL/GenBank/DDBJ databases">
        <title>Draft genome of Anoxybacillus thermarum strain AF/04.</title>
        <authorList>
            <person name="Poli A."/>
            <person name="Nicolaus B."/>
            <person name="Chan K.-G."/>
            <person name="Kahar U.M."/>
            <person name="Yaakob A.S."/>
            <person name="Chan C.S."/>
            <person name="Goh K.M."/>
        </authorList>
    </citation>
    <scope>NUCLEOTIDE SEQUENCE [LARGE SCALE GENOMIC DNA]</scope>
    <source>
        <strain evidence="1 2">AF/04</strain>
    </source>
</reference>